<gene>
    <name evidence="2" type="ORF">ACFFGY_12745</name>
</gene>
<feature type="transmembrane region" description="Helical" evidence="1">
    <location>
        <begin position="6"/>
        <end position="26"/>
    </location>
</feature>
<organism evidence="2 3">
    <name type="scientific">Roseomonas elaeocarpi</name>
    <dbReference type="NCBI Taxonomy" id="907779"/>
    <lineage>
        <taxon>Bacteria</taxon>
        <taxon>Pseudomonadati</taxon>
        <taxon>Pseudomonadota</taxon>
        <taxon>Alphaproteobacteria</taxon>
        <taxon>Acetobacterales</taxon>
        <taxon>Roseomonadaceae</taxon>
        <taxon>Roseomonas</taxon>
    </lineage>
</organism>
<comment type="caution">
    <text evidence="2">The sequence shown here is derived from an EMBL/GenBank/DDBJ whole genome shotgun (WGS) entry which is preliminary data.</text>
</comment>
<keyword evidence="3" id="KW-1185">Reference proteome</keyword>
<dbReference type="EMBL" id="JBHLUN010000008">
    <property type="protein sequence ID" value="MFC0409122.1"/>
    <property type="molecule type" value="Genomic_DNA"/>
</dbReference>
<protein>
    <submittedName>
        <fullName evidence="2">Uncharacterized protein</fullName>
    </submittedName>
</protein>
<dbReference type="RefSeq" id="WP_377044869.1">
    <property type="nucleotide sequence ID" value="NZ_JBHLUN010000008.1"/>
</dbReference>
<keyword evidence="1" id="KW-0472">Membrane</keyword>
<proteinExistence type="predicted"/>
<evidence type="ECO:0000256" key="1">
    <source>
        <dbReference type="SAM" id="Phobius"/>
    </source>
</evidence>
<sequence>MNDEFTSAGVVYLGLLLDFFVLAVGLEQRHRPARAVRWITGKSAAPVTRRQAAAR</sequence>
<dbReference type="Proteomes" id="UP001589865">
    <property type="component" value="Unassembled WGS sequence"/>
</dbReference>
<keyword evidence="1" id="KW-0812">Transmembrane</keyword>
<reference evidence="2 3" key="1">
    <citation type="submission" date="2024-09" db="EMBL/GenBank/DDBJ databases">
        <authorList>
            <person name="Sun Q."/>
            <person name="Mori K."/>
        </authorList>
    </citation>
    <scope>NUCLEOTIDE SEQUENCE [LARGE SCALE GENOMIC DNA]</scope>
    <source>
        <strain evidence="2 3">TBRC 5777</strain>
    </source>
</reference>
<evidence type="ECO:0000313" key="2">
    <source>
        <dbReference type="EMBL" id="MFC0409122.1"/>
    </source>
</evidence>
<accession>A0ABV6JTS4</accession>
<keyword evidence="1" id="KW-1133">Transmembrane helix</keyword>
<evidence type="ECO:0000313" key="3">
    <source>
        <dbReference type="Proteomes" id="UP001589865"/>
    </source>
</evidence>
<name>A0ABV6JTS4_9PROT</name>